<proteinExistence type="predicted"/>
<dbReference type="Proteomes" id="UP001057402">
    <property type="component" value="Chromosome 6"/>
</dbReference>
<keyword evidence="2" id="KW-1185">Reference proteome</keyword>
<protein>
    <submittedName>
        <fullName evidence="1">Uncharacterized protein</fullName>
    </submittedName>
</protein>
<dbReference type="EMBL" id="CM042885">
    <property type="protein sequence ID" value="KAI4364400.1"/>
    <property type="molecule type" value="Genomic_DNA"/>
</dbReference>
<reference evidence="2" key="1">
    <citation type="journal article" date="2023" name="Front. Plant Sci.">
        <title>Chromosomal-level genome assembly of Melastoma candidum provides insights into trichome evolution.</title>
        <authorList>
            <person name="Zhong Y."/>
            <person name="Wu W."/>
            <person name="Sun C."/>
            <person name="Zou P."/>
            <person name="Liu Y."/>
            <person name="Dai S."/>
            <person name="Zhou R."/>
        </authorList>
    </citation>
    <scope>NUCLEOTIDE SEQUENCE [LARGE SCALE GENOMIC DNA]</scope>
</reference>
<evidence type="ECO:0000313" key="1">
    <source>
        <dbReference type="EMBL" id="KAI4364400.1"/>
    </source>
</evidence>
<name>A0ACB9QG53_9MYRT</name>
<evidence type="ECO:0000313" key="2">
    <source>
        <dbReference type="Proteomes" id="UP001057402"/>
    </source>
</evidence>
<gene>
    <name evidence="1" type="ORF">MLD38_020496</name>
</gene>
<sequence>MQPMQMRFRVPKLRTWRQCSMLVREQRTRLYIMWRCAIILMSRDE</sequence>
<organism evidence="1 2">
    <name type="scientific">Melastoma candidum</name>
    <dbReference type="NCBI Taxonomy" id="119954"/>
    <lineage>
        <taxon>Eukaryota</taxon>
        <taxon>Viridiplantae</taxon>
        <taxon>Streptophyta</taxon>
        <taxon>Embryophyta</taxon>
        <taxon>Tracheophyta</taxon>
        <taxon>Spermatophyta</taxon>
        <taxon>Magnoliopsida</taxon>
        <taxon>eudicotyledons</taxon>
        <taxon>Gunneridae</taxon>
        <taxon>Pentapetalae</taxon>
        <taxon>rosids</taxon>
        <taxon>malvids</taxon>
        <taxon>Myrtales</taxon>
        <taxon>Melastomataceae</taxon>
        <taxon>Melastomatoideae</taxon>
        <taxon>Melastomateae</taxon>
        <taxon>Melastoma</taxon>
    </lineage>
</organism>
<comment type="caution">
    <text evidence="1">The sequence shown here is derived from an EMBL/GenBank/DDBJ whole genome shotgun (WGS) entry which is preliminary data.</text>
</comment>
<accession>A0ACB9QG53</accession>